<name>A0A0J1FVY5_9FIRM</name>
<dbReference type="AlphaFoldDB" id="A0A0J1FVY5"/>
<organism evidence="1 2">
    <name type="scientific">Desulfosporosinus acididurans</name>
    <dbReference type="NCBI Taxonomy" id="476652"/>
    <lineage>
        <taxon>Bacteria</taxon>
        <taxon>Bacillati</taxon>
        <taxon>Bacillota</taxon>
        <taxon>Clostridia</taxon>
        <taxon>Eubacteriales</taxon>
        <taxon>Desulfitobacteriaceae</taxon>
        <taxon>Desulfosporosinus</taxon>
    </lineage>
</organism>
<dbReference type="RefSeq" id="WP_047808693.1">
    <property type="nucleotide sequence ID" value="NZ_LDZY01000002.1"/>
</dbReference>
<accession>A0A0J1FVY5</accession>
<comment type="caution">
    <text evidence="1">The sequence shown here is derived from an EMBL/GenBank/DDBJ whole genome shotgun (WGS) entry which is preliminary data.</text>
</comment>
<proteinExistence type="predicted"/>
<sequence>MAQSRCLKCGGQKFEAVYANNLEGTTRAVLFIQCVECGSVVGALDFLNISVKAARVKNDLQITIERLLSRLNGS</sequence>
<reference evidence="1 2" key="1">
    <citation type="submission" date="2015-06" db="EMBL/GenBank/DDBJ databases">
        <title>Draft genome of the moderately acidophilic sulfate reducer Candidatus Desulfosporosinus acididurans strain M1.</title>
        <authorList>
            <person name="Poehlein A."/>
            <person name="Petzsch P."/>
            <person name="Johnson B.D."/>
            <person name="Schloemann M."/>
            <person name="Daniel R."/>
            <person name="Muehling M."/>
        </authorList>
    </citation>
    <scope>NUCLEOTIDE SEQUENCE [LARGE SCALE GENOMIC DNA]</scope>
    <source>
        <strain evidence="1 2">M1</strain>
    </source>
</reference>
<keyword evidence="2" id="KW-1185">Reference proteome</keyword>
<gene>
    <name evidence="1" type="ORF">DEAC_c07890</name>
</gene>
<evidence type="ECO:0000313" key="1">
    <source>
        <dbReference type="EMBL" id="KLU67574.1"/>
    </source>
</evidence>
<dbReference type="Proteomes" id="UP000036356">
    <property type="component" value="Unassembled WGS sequence"/>
</dbReference>
<dbReference type="PATRIC" id="fig|476652.3.peg.808"/>
<evidence type="ECO:0000313" key="2">
    <source>
        <dbReference type="Proteomes" id="UP000036356"/>
    </source>
</evidence>
<protein>
    <submittedName>
        <fullName evidence="1">Uncharacterized protein</fullName>
    </submittedName>
</protein>
<dbReference type="EMBL" id="LDZY01000002">
    <property type="protein sequence ID" value="KLU67574.1"/>
    <property type="molecule type" value="Genomic_DNA"/>
</dbReference>